<dbReference type="InterPro" id="IPR006523">
    <property type="entry name" value="RinA"/>
</dbReference>
<protein>
    <submittedName>
        <fullName evidence="1">Phage transcriptional activator, RinA family</fullName>
    </submittedName>
</protein>
<gene>
    <name evidence="1" type="ORF">SAMN05421791_10165</name>
</gene>
<dbReference type="RefSeq" id="WP_090288773.1">
    <property type="nucleotide sequence ID" value="NZ_FNCK01000001.1"/>
</dbReference>
<name>A0A1G7NZ43_9LACT</name>
<organism evidence="1 2">
    <name type="scientific">Facklamia miroungae</name>
    <dbReference type="NCBI Taxonomy" id="120956"/>
    <lineage>
        <taxon>Bacteria</taxon>
        <taxon>Bacillati</taxon>
        <taxon>Bacillota</taxon>
        <taxon>Bacilli</taxon>
        <taxon>Lactobacillales</taxon>
        <taxon>Aerococcaceae</taxon>
        <taxon>Facklamia</taxon>
    </lineage>
</organism>
<dbReference type="NCBIfam" id="TIGR01636">
    <property type="entry name" value="phage_rinA"/>
    <property type="match status" value="1"/>
</dbReference>
<reference evidence="1 2" key="1">
    <citation type="submission" date="2016-10" db="EMBL/GenBank/DDBJ databases">
        <authorList>
            <person name="de Groot N.N."/>
        </authorList>
    </citation>
    <scope>NUCLEOTIDE SEQUENCE [LARGE SCALE GENOMIC DNA]</scope>
    <source>
        <strain evidence="1 2">ATCC BAA-466</strain>
    </source>
</reference>
<keyword evidence="2" id="KW-1185">Reference proteome</keyword>
<dbReference type="STRING" id="120956.SAMN05421791_10165"/>
<dbReference type="AlphaFoldDB" id="A0A1G7NZ43"/>
<accession>A0A1G7NZ43</accession>
<evidence type="ECO:0000313" key="2">
    <source>
        <dbReference type="Proteomes" id="UP000199708"/>
    </source>
</evidence>
<dbReference type="OrthoDB" id="2735906at2"/>
<dbReference type="EMBL" id="FNCK01000001">
    <property type="protein sequence ID" value="SDF79338.1"/>
    <property type="molecule type" value="Genomic_DNA"/>
</dbReference>
<dbReference type="Proteomes" id="UP000199708">
    <property type="component" value="Unassembled WGS sequence"/>
</dbReference>
<evidence type="ECO:0000313" key="1">
    <source>
        <dbReference type="EMBL" id="SDF79338.1"/>
    </source>
</evidence>
<proteinExistence type="predicted"/>
<sequence length="138" mass="16380">MRKSTFVQIECTLSEYPDYERLLRERKNEILYPYNEFQDENIGGSRSPKISNTTESKALSLVKDKQLNRIKFQKQAIEKCLDHSGRGVKEIIKMYYFTKPRVKTWEGIAQDVNFSRRQCINLRNNFFSRLADELGFIK</sequence>